<dbReference type="RefSeq" id="WP_049706990.1">
    <property type="nucleotide sequence ID" value="NZ_BMFM01000001.1"/>
</dbReference>
<gene>
    <name evidence="2" type="ORF">FNA67_20895</name>
</gene>
<dbReference type="Proteomes" id="UP000321062">
    <property type="component" value="Chromosome"/>
</dbReference>
<reference evidence="2 3" key="1">
    <citation type="journal article" date="2015" name="Int. J. Syst. Evol. Microbiol.">
        <title>Youhaiella tibetensis gen. nov., sp. nov., isolated from subsurface sediment.</title>
        <authorList>
            <person name="Wang Y.X."/>
            <person name="Huang F.Q."/>
            <person name="Nogi Y."/>
            <person name="Pang S.J."/>
            <person name="Wang P.K."/>
            <person name="Lv J."/>
        </authorList>
    </citation>
    <scope>NUCLEOTIDE SEQUENCE [LARGE SCALE GENOMIC DNA]</scope>
    <source>
        <strain evidence="3">fig4</strain>
    </source>
</reference>
<proteinExistence type="inferred from homology"/>
<sequence>MRFMVIRKADEETEAGVLPTTELIEAMGKYMEEAVKAGIMVSGDGLHPSAKARRVKFDAGRPKIIDGPFAEAKELVGGYSIIEVPSMEDAVEWVKKWPKEDGHGNVEIDIFPILTEDDFGEAFTAEQRERENRLRAETEARHG</sequence>
<dbReference type="AlphaFoldDB" id="A0A5B9DSR0"/>
<evidence type="ECO:0000313" key="2">
    <source>
        <dbReference type="EMBL" id="QEE22471.1"/>
    </source>
</evidence>
<dbReference type="KEGG" id="yti:FNA67_20895"/>
<dbReference type="Gene3D" id="3.30.70.1060">
    <property type="entry name" value="Dimeric alpha+beta barrel"/>
    <property type="match status" value="1"/>
</dbReference>
<protein>
    <submittedName>
        <fullName evidence="2">YciI family protein</fullName>
    </submittedName>
</protein>
<dbReference type="PANTHER" id="PTHR35174">
    <property type="entry name" value="BLL7171 PROTEIN-RELATED"/>
    <property type="match status" value="1"/>
</dbReference>
<dbReference type="EMBL" id="CP041690">
    <property type="protein sequence ID" value="QEE22471.1"/>
    <property type="molecule type" value="Genomic_DNA"/>
</dbReference>
<accession>A0A5B9DSR0</accession>
<dbReference type="InterPro" id="IPR005545">
    <property type="entry name" value="YCII"/>
</dbReference>
<name>A0A5B9DSR0_9HYPH</name>
<dbReference type="SUPFAM" id="SSF54909">
    <property type="entry name" value="Dimeric alpha+beta barrel"/>
    <property type="match status" value="1"/>
</dbReference>
<evidence type="ECO:0000256" key="1">
    <source>
        <dbReference type="ARBA" id="ARBA00007689"/>
    </source>
</evidence>
<organism evidence="2 3">
    <name type="scientific">Paradevosia tibetensis</name>
    <dbReference type="NCBI Taxonomy" id="1447062"/>
    <lineage>
        <taxon>Bacteria</taxon>
        <taxon>Pseudomonadati</taxon>
        <taxon>Pseudomonadota</taxon>
        <taxon>Alphaproteobacteria</taxon>
        <taxon>Hyphomicrobiales</taxon>
        <taxon>Devosiaceae</taxon>
        <taxon>Paradevosia</taxon>
    </lineage>
</organism>
<comment type="similarity">
    <text evidence="1">Belongs to the YciI family.</text>
</comment>
<dbReference type="OrthoDB" id="9807535at2"/>
<keyword evidence="3" id="KW-1185">Reference proteome</keyword>
<evidence type="ECO:0000313" key="3">
    <source>
        <dbReference type="Proteomes" id="UP000321062"/>
    </source>
</evidence>
<dbReference type="Pfam" id="PF03795">
    <property type="entry name" value="YCII"/>
    <property type="match status" value="1"/>
</dbReference>
<dbReference type="PANTHER" id="PTHR35174:SF4">
    <property type="entry name" value="BLL7163 PROTEIN"/>
    <property type="match status" value="1"/>
</dbReference>
<dbReference type="InterPro" id="IPR011008">
    <property type="entry name" value="Dimeric_a/b-barrel"/>
</dbReference>